<dbReference type="STRING" id="2094558.A0A314YQ06"/>
<feature type="repeat" description="PPR" evidence="3">
    <location>
        <begin position="274"/>
        <end position="304"/>
    </location>
</feature>
<dbReference type="Pfam" id="PF12854">
    <property type="entry name" value="PPR_1"/>
    <property type="match status" value="1"/>
</dbReference>
<organism evidence="4 5">
    <name type="scientific">Prunus yedoensis var. nudiflora</name>
    <dbReference type="NCBI Taxonomy" id="2094558"/>
    <lineage>
        <taxon>Eukaryota</taxon>
        <taxon>Viridiplantae</taxon>
        <taxon>Streptophyta</taxon>
        <taxon>Embryophyta</taxon>
        <taxon>Tracheophyta</taxon>
        <taxon>Spermatophyta</taxon>
        <taxon>Magnoliopsida</taxon>
        <taxon>eudicotyledons</taxon>
        <taxon>Gunneridae</taxon>
        <taxon>Pentapetalae</taxon>
        <taxon>rosids</taxon>
        <taxon>fabids</taxon>
        <taxon>Rosales</taxon>
        <taxon>Rosaceae</taxon>
        <taxon>Amygdaloideae</taxon>
        <taxon>Amygdaleae</taxon>
        <taxon>Prunus</taxon>
    </lineage>
</organism>
<keyword evidence="1" id="KW-0677">Repeat</keyword>
<dbReference type="GO" id="GO:0009451">
    <property type="term" value="P:RNA modification"/>
    <property type="evidence" value="ECO:0007669"/>
    <property type="project" value="InterPro"/>
</dbReference>
<dbReference type="NCBIfam" id="TIGR00756">
    <property type="entry name" value="PPR"/>
    <property type="match status" value="6"/>
</dbReference>
<dbReference type="InterPro" id="IPR002885">
    <property type="entry name" value="PPR_rpt"/>
</dbReference>
<dbReference type="InterPro" id="IPR046848">
    <property type="entry name" value="E_motif"/>
</dbReference>
<dbReference type="PROSITE" id="PS51375">
    <property type="entry name" value="PPR"/>
    <property type="match status" value="5"/>
</dbReference>
<comment type="similarity">
    <text evidence="2">Belongs to the PPR family. PCMP-E subfamily.</text>
</comment>
<proteinExistence type="inferred from homology"/>
<dbReference type="PANTHER" id="PTHR47926:SF540">
    <property type="entry name" value="PENTATRICOPEPTIDE REPEAT-CONTAINING PROTEIN"/>
    <property type="match status" value="1"/>
</dbReference>
<dbReference type="Pfam" id="PF13041">
    <property type="entry name" value="PPR_2"/>
    <property type="match status" value="3"/>
</dbReference>
<accession>A0A314YQ06</accession>
<feature type="repeat" description="PPR" evidence="3">
    <location>
        <begin position="305"/>
        <end position="339"/>
    </location>
</feature>
<feature type="repeat" description="PPR" evidence="3">
    <location>
        <begin position="172"/>
        <end position="202"/>
    </location>
</feature>
<protein>
    <submittedName>
        <fullName evidence="4">Pentatricopeptide repeat-containing protein</fullName>
    </submittedName>
</protein>
<dbReference type="GO" id="GO:0003723">
    <property type="term" value="F:RNA binding"/>
    <property type="evidence" value="ECO:0007669"/>
    <property type="project" value="InterPro"/>
</dbReference>
<dbReference type="InterPro" id="IPR011990">
    <property type="entry name" value="TPR-like_helical_dom_sf"/>
</dbReference>
<gene>
    <name evidence="4" type="ORF">Pyn_03068</name>
</gene>
<comment type="caution">
    <text evidence="4">The sequence shown here is derived from an EMBL/GenBank/DDBJ whole genome shotgun (WGS) entry which is preliminary data.</text>
</comment>
<evidence type="ECO:0000256" key="3">
    <source>
        <dbReference type="PROSITE-ProRule" id="PRU00708"/>
    </source>
</evidence>
<dbReference type="PANTHER" id="PTHR47926">
    <property type="entry name" value="PENTATRICOPEPTIDE REPEAT-CONTAINING PROTEIN"/>
    <property type="match status" value="1"/>
</dbReference>
<dbReference type="EMBL" id="PJQY01000663">
    <property type="protein sequence ID" value="PQQ08873.1"/>
    <property type="molecule type" value="Genomic_DNA"/>
</dbReference>
<dbReference type="Gene3D" id="1.25.40.10">
    <property type="entry name" value="Tetratricopeptide repeat domain"/>
    <property type="match status" value="3"/>
</dbReference>
<reference evidence="4 5" key="1">
    <citation type="submission" date="2018-02" db="EMBL/GenBank/DDBJ databases">
        <title>Draft genome of wild Prunus yedoensis var. nudiflora.</title>
        <authorList>
            <person name="Baek S."/>
            <person name="Kim J.-H."/>
            <person name="Choi K."/>
            <person name="Kim G.-B."/>
            <person name="Cho A."/>
            <person name="Jang H."/>
            <person name="Shin C.-H."/>
            <person name="Yu H.-J."/>
            <person name="Mun J.-H."/>
        </authorList>
    </citation>
    <scope>NUCLEOTIDE SEQUENCE [LARGE SCALE GENOMIC DNA]</scope>
    <source>
        <strain evidence="5">cv. Jeju island</strain>
        <tissue evidence="4">Leaf</tissue>
    </source>
</reference>
<dbReference type="AlphaFoldDB" id="A0A314YQ06"/>
<evidence type="ECO:0000256" key="2">
    <source>
        <dbReference type="ARBA" id="ARBA00061659"/>
    </source>
</evidence>
<feature type="repeat" description="PPR" evidence="3">
    <location>
        <begin position="203"/>
        <end position="237"/>
    </location>
</feature>
<dbReference type="Pfam" id="PF20431">
    <property type="entry name" value="E_motif"/>
    <property type="match status" value="1"/>
</dbReference>
<dbReference type="InterPro" id="IPR046960">
    <property type="entry name" value="PPR_At4g14850-like_plant"/>
</dbReference>
<dbReference type="FunFam" id="1.25.40.10:FF:000921">
    <property type="entry name" value="Pentatricopeptide repeat-containing protein At5g48910"/>
    <property type="match status" value="1"/>
</dbReference>
<dbReference type="FunFam" id="1.25.40.10:FF:000334">
    <property type="entry name" value="Pentatricopeptide repeat-containing protein"/>
    <property type="match status" value="1"/>
</dbReference>
<sequence>MSKACREAERRVLSLLHGLKTRIHLRQIHGHLLRQGLGQFNQVLAHFVSVCWSLDKMSYANRVFDQTHNPNILLFNSMIKGFSICEPFEQSLYMFSLMKDRGICPDEYTYAPLLKSCSNICDHRLGQCVHGQILRVGFECFSSIRIGVIDLYVTCGKMEDARKVFDALSHRDVIVWNLMVRGFCKTGDADTGFYLFRQMGERNVVSWNTMISCLAQCGRDTEALELFREMLDQRFEPDEATVVAVLPACAHLGDVQVGKWIHSYTDSKGLLKQVVSVGNSLINFYCKCGDLDAACSIFDQMPRKNVVSWNTLISGYAFNGRGELGIDLFEKMMNKGEGPNYATFVGVLTCCAHAGLVEKAKELFASMVVSHQLEPKLGHYGCMVDVLGRSGRLKEAHDLIKSMPMKPNAALWGALLGACSTHSEVELAELAAKELINLEPWNSGNYVLLSNIYAEEGRWDEVEKVRDLMRENCIKKAPGQSAIG</sequence>
<keyword evidence="5" id="KW-1185">Reference proteome</keyword>
<evidence type="ECO:0000313" key="4">
    <source>
        <dbReference type="EMBL" id="PQQ08873.1"/>
    </source>
</evidence>
<dbReference type="Proteomes" id="UP000250321">
    <property type="component" value="Unassembled WGS sequence"/>
</dbReference>
<evidence type="ECO:0000256" key="1">
    <source>
        <dbReference type="ARBA" id="ARBA00022737"/>
    </source>
</evidence>
<dbReference type="OrthoDB" id="185373at2759"/>
<dbReference type="Pfam" id="PF01535">
    <property type="entry name" value="PPR"/>
    <property type="match status" value="2"/>
</dbReference>
<feature type="repeat" description="PPR" evidence="3">
    <location>
        <begin position="71"/>
        <end position="105"/>
    </location>
</feature>
<name>A0A314YQ06_PRUYE</name>
<evidence type="ECO:0000313" key="5">
    <source>
        <dbReference type="Proteomes" id="UP000250321"/>
    </source>
</evidence>